<name>A0ABR1M4K0_9PEZI</name>
<proteinExistence type="predicted"/>
<feature type="region of interest" description="Disordered" evidence="1">
    <location>
        <begin position="129"/>
        <end position="151"/>
    </location>
</feature>
<dbReference type="RefSeq" id="XP_066658805.1">
    <property type="nucleotide sequence ID" value="XM_066799169.1"/>
</dbReference>
<evidence type="ECO:0000313" key="3">
    <source>
        <dbReference type="EMBL" id="KAK7542512.1"/>
    </source>
</evidence>
<sequence length="151" mass="16827">MQTNVFCRQESRAARKRRHASRLCRFFIRLLVYVFPFRLAFTKICAQLRIAKRRRLPMGMARAASGRTVAGNTRFVGVMPVCDHRKCRLPESRVVVPTSHDDAAAPAAADGKQPYCLAKKELAELELGRRGGLGGEKGSGWMEPPGLETVD</sequence>
<evidence type="ECO:0000313" key="4">
    <source>
        <dbReference type="Proteomes" id="UP001360953"/>
    </source>
</evidence>
<keyword evidence="2" id="KW-0472">Membrane</keyword>
<dbReference type="EMBL" id="JBBPEH010000002">
    <property type="protein sequence ID" value="KAK7542512.1"/>
    <property type="molecule type" value="Genomic_DNA"/>
</dbReference>
<keyword evidence="2" id="KW-0812">Transmembrane</keyword>
<reference evidence="3 4" key="1">
    <citation type="submission" date="2024-04" db="EMBL/GenBank/DDBJ databases">
        <title>Phyllosticta paracitricarpa is synonymous to the EU quarantine fungus P. citricarpa based on phylogenomic analyses.</title>
        <authorList>
            <consortium name="Lawrence Berkeley National Laboratory"/>
            <person name="Van ingen-buijs V.A."/>
            <person name="Van westerhoven A.C."/>
            <person name="Haridas S."/>
            <person name="Skiadas P."/>
            <person name="Martin F."/>
            <person name="Groenewald J.Z."/>
            <person name="Crous P.W."/>
            <person name="Seidl M.F."/>
        </authorList>
    </citation>
    <scope>NUCLEOTIDE SEQUENCE [LARGE SCALE GENOMIC DNA]</scope>
    <source>
        <strain evidence="3 4">CPC 17464</strain>
    </source>
</reference>
<gene>
    <name evidence="3" type="ORF">J3D65DRAFT_614051</name>
</gene>
<feature type="transmembrane region" description="Helical" evidence="2">
    <location>
        <begin position="26"/>
        <end position="46"/>
    </location>
</feature>
<dbReference type="GeneID" id="92032075"/>
<dbReference type="Proteomes" id="UP001360953">
    <property type="component" value="Unassembled WGS sequence"/>
</dbReference>
<protein>
    <submittedName>
        <fullName evidence="3">Uncharacterized protein</fullName>
    </submittedName>
</protein>
<evidence type="ECO:0000256" key="2">
    <source>
        <dbReference type="SAM" id="Phobius"/>
    </source>
</evidence>
<keyword evidence="4" id="KW-1185">Reference proteome</keyword>
<evidence type="ECO:0000256" key="1">
    <source>
        <dbReference type="SAM" id="MobiDB-lite"/>
    </source>
</evidence>
<comment type="caution">
    <text evidence="3">The sequence shown here is derived from an EMBL/GenBank/DDBJ whole genome shotgun (WGS) entry which is preliminary data.</text>
</comment>
<keyword evidence="2" id="KW-1133">Transmembrane helix</keyword>
<accession>A0ABR1M4K0</accession>
<organism evidence="3 4">
    <name type="scientific">Phyllosticta citribraziliensis</name>
    <dbReference type="NCBI Taxonomy" id="989973"/>
    <lineage>
        <taxon>Eukaryota</taxon>
        <taxon>Fungi</taxon>
        <taxon>Dikarya</taxon>
        <taxon>Ascomycota</taxon>
        <taxon>Pezizomycotina</taxon>
        <taxon>Dothideomycetes</taxon>
        <taxon>Dothideomycetes incertae sedis</taxon>
        <taxon>Botryosphaeriales</taxon>
        <taxon>Phyllostictaceae</taxon>
        <taxon>Phyllosticta</taxon>
    </lineage>
</organism>